<dbReference type="InterPro" id="IPR014973">
    <property type="entry name" value="DUF1835"/>
</dbReference>
<dbReference type="Proteomes" id="UP000753802">
    <property type="component" value="Unassembled WGS sequence"/>
</dbReference>
<evidence type="ECO:0000259" key="2">
    <source>
        <dbReference type="Pfam" id="PF12395"/>
    </source>
</evidence>
<evidence type="ECO:0000313" key="3">
    <source>
        <dbReference type="EMBL" id="NCI50385.1"/>
    </source>
</evidence>
<dbReference type="EMBL" id="JAACJS010000012">
    <property type="protein sequence ID" value="NCI50385.1"/>
    <property type="molecule type" value="Genomic_DNA"/>
</dbReference>
<protein>
    <submittedName>
        <fullName evidence="3">DUF1835 domain-containing protein</fullName>
    </submittedName>
</protein>
<accession>A0ABW9ZV71</accession>
<feature type="domain" description="DUF1835" evidence="1">
    <location>
        <begin position="2"/>
        <end position="124"/>
    </location>
</feature>
<dbReference type="Pfam" id="PF08874">
    <property type="entry name" value="DUF1835"/>
    <property type="match status" value="1"/>
</dbReference>
<dbReference type="Pfam" id="PF12395">
    <property type="entry name" value="DUF3658"/>
    <property type="match status" value="1"/>
</dbReference>
<name>A0ABW9ZV71_9BACT</name>
<evidence type="ECO:0000259" key="1">
    <source>
        <dbReference type="Pfam" id="PF08874"/>
    </source>
</evidence>
<keyword evidence="4" id="KW-1185">Reference proteome</keyword>
<sequence>MIHIVFNANEVELMQKVFELDESLTGEVIQVKDDFAVGPVRDLFSAEGYQQRREWIKTTLEYSPYTDQLDIVDDKLTMHNLIKKLDEEPEEQVWIWMAQNAHDVSGYYWVMSQLKEYQSRIHVLYLNNLPFINEKGNIFYPSWLSEIQPREFLKAKKLARPITLSEFEVDPDEWKKTMNENAMVRFLEGGKKIVGKDADFYDKDILAHVTGAPQKLTRLLTTTLGKMKIKTGDAFLAWRIREMAAEGKLETAGDWEKGWKEITVALPGGTAGAAPAETETEA</sequence>
<organism evidence="3 4">
    <name type="scientific">Sediminibacterium roseum</name>
    <dbReference type="NCBI Taxonomy" id="1978412"/>
    <lineage>
        <taxon>Bacteria</taxon>
        <taxon>Pseudomonadati</taxon>
        <taxon>Bacteroidota</taxon>
        <taxon>Chitinophagia</taxon>
        <taxon>Chitinophagales</taxon>
        <taxon>Chitinophagaceae</taxon>
        <taxon>Sediminibacterium</taxon>
    </lineage>
</organism>
<comment type="caution">
    <text evidence="3">The sequence shown here is derived from an EMBL/GenBank/DDBJ whole genome shotgun (WGS) entry which is preliminary data.</text>
</comment>
<proteinExistence type="predicted"/>
<gene>
    <name evidence="3" type="ORF">GWC95_10660</name>
</gene>
<dbReference type="RefSeq" id="WP_161818684.1">
    <property type="nucleotide sequence ID" value="NZ_JAACJS010000012.1"/>
</dbReference>
<dbReference type="InterPro" id="IPR022123">
    <property type="entry name" value="DUF3658"/>
</dbReference>
<feature type="domain" description="DUF3658" evidence="2">
    <location>
        <begin position="157"/>
        <end position="255"/>
    </location>
</feature>
<reference evidence="3 4" key="1">
    <citation type="submission" date="2020-01" db="EMBL/GenBank/DDBJ databases">
        <title>Genome analysis.</title>
        <authorList>
            <person name="Wu S."/>
            <person name="Wang G."/>
        </authorList>
    </citation>
    <scope>NUCLEOTIDE SEQUENCE [LARGE SCALE GENOMIC DNA]</scope>
    <source>
        <strain evidence="3 4">SYL130</strain>
    </source>
</reference>
<evidence type="ECO:0000313" key="4">
    <source>
        <dbReference type="Proteomes" id="UP000753802"/>
    </source>
</evidence>